<dbReference type="InterPro" id="IPR032466">
    <property type="entry name" value="Metal_Hydrolase"/>
</dbReference>
<evidence type="ECO:0000256" key="2">
    <source>
        <dbReference type="ARBA" id="ARBA00022723"/>
    </source>
</evidence>
<proteinExistence type="inferred from homology"/>
<name>A0A7C1FRF8_9CHLR</name>
<reference evidence="10" key="1">
    <citation type="journal article" date="2020" name="mSystems">
        <title>Genome- and Community-Level Interaction Insights into Carbon Utilization and Element Cycling Functions of Hydrothermarchaeota in Hydrothermal Sediment.</title>
        <authorList>
            <person name="Zhou Z."/>
            <person name="Liu Y."/>
            <person name="Xu W."/>
            <person name="Pan J."/>
            <person name="Luo Z.H."/>
            <person name="Li M."/>
        </authorList>
    </citation>
    <scope>NUCLEOTIDE SEQUENCE [LARGE SCALE GENOMIC DNA]</scope>
    <source>
        <strain evidence="10">SpSt-289</strain>
    </source>
</reference>
<evidence type="ECO:0000256" key="5">
    <source>
        <dbReference type="PIRNR" id="PIRNR038994"/>
    </source>
</evidence>
<evidence type="ECO:0000259" key="9">
    <source>
        <dbReference type="Pfam" id="PF01979"/>
    </source>
</evidence>
<dbReference type="Gene3D" id="2.30.40.10">
    <property type="entry name" value="Urease, subunit C, domain 1"/>
    <property type="match status" value="1"/>
</dbReference>
<gene>
    <name evidence="10" type="primary">nagA</name>
    <name evidence="10" type="ORF">ENQ20_04285</name>
</gene>
<keyword evidence="3 5" id="KW-0378">Hydrolase</keyword>
<feature type="active site" description="Proton donor/acceptor" evidence="6">
    <location>
        <position position="273"/>
    </location>
</feature>
<dbReference type="GO" id="GO:0046872">
    <property type="term" value="F:metal ion binding"/>
    <property type="evidence" value="ECO:0007669"/>
    <property type="project" value="UniProtKB-KW"/>
</dbReference>
<feature type="binding site" evidence="7">
    <location>
        <begin position="218"/>
        <end position="219"/>
    </location>
    <ligand>
        <name>substrate</name>
    </ligand>
</feature>
<dbReference type="PANTHER" id="PTHR11113:SF14">
    <property type="entry name" value="N-ACETYLGLUCOSAMINE-6-PHOSPHATE DEACETYLASE"/>
    <property type="match status" value="1"/>
</dbReference>
<evidence type="ECO:0000256" key="4">
    <source>
        <dbReference type="ARBA" id="ARBA00023277"/>
    </source>
</evidence>
<dbReference type="EMBL" id="DSMG01000049">
    <property type="protein sequence ID" value="HDX30695.1"/>
    <property type="molecule type" value="Genomic_DNA"/>
</dbReference>
<feature type="binding site" evidence="7">
    <location>
        <position position="250"/>
    </location>
    <ligand>
        <name>substrate</name>
    </ligand>
</feature>
<dbReference type="PIRSF" id="PIRSF038994">
    <property type="entry name" value="NagA"/>
    <property type="match status" value="1"/>
</dbReference>
<evidence type="ECO:0000256" key="1">
    <source>
        <dbReference type="ARBA" id="ARBA00010716"/>
    </source>
</evidence>
<protein>
    <submittedName>
        <fullName evidence="10">N-acetylglucosamine-6-phosphate deacetylase</fullName>
        <ecNumber evidence="10">3.5.1.25</ecNumber>
    </submittedName>
</protein>
<evidence type="ECO:0000256" key="6">
    <source>
        <dbReference type="PIRSR" id="PIRSR038994-1"/>
    </source>
</evidence>
<evidence type="ECO:0000256" key="3">
    <source>
        <dbReference type="ARBA" id="ARBA00022801"/>
    </source>
</evidence>
<dbReference type="PANTHER" id="PTHR11113">
    <property type="entry name" value="N-ACETYLGLUCOSAMINE-6-PHOSPHATE DEACETYLASE"/>
    <property type="match status" value="1"/>
</dbReference>
<feature type="domain" description="Amidohydrolase-related" evidence="9">
    <location>
        <begin position="52"/>
        <end position="382"/>
    </location>
</feature>
<sequence length="390" mass="41514">MLCIQRATLLTPDQQIDDGVLLIDQGRIVAVGDAARIGVPADAEIIDAGGLIVTPGFIDLQLNGAFGEDFTWTPTSIWQVAAGLPRWGVTSFLPTLITSPLQKVAQAQEVLEVGPPSGWRGSIPLGLHCEGPFLNPQKKGAHNPAYLRAPTLEAIADWTPEQHVRLVTLAPELEGGLELVRALAQRGVVVSAGHSMASYEEARAAFAAGVRYGTHLFNAMPPLEHREPGLPGALLNTPEVTVGIIPDGIHVHPAIVALAWAAKGPSRLNVVTDAMAALGMPPGRYQIADHEVFVTEDERGVNVARLASGTLAGSVLSMDEALRRLIRYTSCSLSQALATITSTPAELLGIGHERGRLRAGAWADLVFLTPTIEVVRTMIAGVTCYVREEF</sequence>
<comment type="caution">
    <text evidence="10">The sequence shown here is derived from an EMBL/GenBank/DDBJ whole genome shotgun (WGS) entry which is preliminary data.</text>
</comment>
<dbReference type="SUPFAM" id="SSF51556">
    <property type="entry name" value="Metallo-dependent hydrolases"/>
    <property type="match status" value="1"/>
</dbReference>
<feature type="binding site" evidence="7">
    <location>
        <position position="226"/>
    </location>
    <ligand>
        <name>substrate</name>
    </ligand>
</feature>
<feature type="binding site" evidence="7">
    <location>
        <position position="141"/>
    </location>
    <ligand>
        <name>substrate</name>
    </ligand>
</feature>
<comment type="similarity">
    <text evidence="1 5">Belongs to the metallo-dependent hydrolases superfamily. NagA family.</text>
</comment>
<dbReference type="CDD" id="cd00854">
    <property type="entry name" value="NagA"/>
    <property type="match status" value="1"/>
</dbReference>
<organism evidence="10">
    <name type="scientific">Caldilinea aerophila</name>
    <dbReference type="NCBI Taxonomy" id="133453"/>
    <lineage>
        <taxon>Bacteria</taxon>
        <taxon>Bacillati</taxon>
        <taxon>Chloroflexota</taxon>
        <taxon>Caldilineae</taxon>
        <taxon>Caldilineales</taxon>
        <taxon>Caldilineaceae</taxon>
        <taxon>Caldilinea</taxon>
    </lineage>
</organism>
<feature type="binding site" evidence="7">
    <location>
        <begin position="311"/>
        <end position="313"/>
    </location>
    <ligand>
        <name>substrate</name>
    </ligand>
</feature>
<evidence type="ECO:0000256" key="7">
    <source>
        <dbReference type="PIRSR" id="PIRSR038994-2"/>
    </source>
</evidence>
<evidence type="ECO:0000313" key="10">
    <source>
        <dbReference type="EMBL" id="HDX30695.1"/>
    </source>
</evidence>
<dbReference type="InterPro" id="IPR006680">
    <property type="entry name" value="Amidohydro-rel"/>
</dbReference>
<dbReference type="Gene3D" id="3.20.20.140">
    <property type="entry name" value="Metal-dependent hydrolases"/>
    <property type="match status" value="1"/>
</dbReference>
<keyword evidence="4 5" id="KW-0119">Carbohydrate metabolism</keyword>
<feature type="binding site" evidence="8">
    <location>
        <position position="194"/>
    </location>
    <ligand>
        <name>Zn(2+)</name>
        <dbReference type="ChEBI" id="CHEBI:29105"/>
    </ligand>
</feature>
<dbReference type="GO" id="GO:0006046">
    <property type="term" value="P:N-acetylglucosamine catabolic process"/>
    <property type="evidence" value="ECO:0007669"/>
    <property type="project" value="TreeGrafter"/>
</dbReference>
<accession>A0A7C1FRF8</accession>
<dbReference type="Pfam" id="PF01979">
    <property type="entry name" value="Amidohydro_1"/>
    <property type="match status" value="1"/>
</dbReference>
<dbReference type="EC" id="3.5.1.25" evidence="10"/>
<evidence type="ECO:0000256" key="8">
    <source>
        <dbReference type="PIRSR" id="PIRSR038994-3"/>
    </source>
</evidence>
<dbReference type="InterPro" id="IPR003764">
    <property type="entry name" value="GlcNAc_6-P_deAcase"/>
</dbReference>
<comment type="cofactor">
    <cofactor evidence="8">
        <name>a divalent metal cation</name>
        <dbReference type="ChEBI" id="CHEBI:60240"/>
    </cofactor>
    <text evidence="8">Binds 1 divalent metal cation per subunit.</text>
</comment>
<feature type="binding site" evidence="8">
    <location>
        <position position="130"/>
    </location>
    <ligand>
        <name>Zn(2+)</name>
        <dbReference type="ChEBI" id="CHEBI:29105"/>
    </ligand>
</feature>
<feature type="binding site" evidence="8">
    <location>
        <position position="215"/>
    </location>
    <ligand>
        <name>Zn(2+)</name>
        <dbReference type="ChEBI" id="CHEBI:29105"/>
    </ligand>
</feature>
<dbReference type="GO" id="GO:0008448">
    <property type="term" value="F:N-acetylglucosamine-6-phosphate deacetylase activity"/>
    <property type="evidence" value="ECO:0007669"/>
    <property type="project" value="UniProtKB-EC"/>
</dbReference>
<keyword evidence="2 8" id="KW-0479">Metal-binding</keyword>
<dbReference type="AlphaFoldDB" id="A0A7C1FRF8"/>
<dbReference type="InterPro" id="IPR011059">
    <property type="entry name" value="Metal-dep_hydrolase_composite"/>
</dbReference>
<dbReference type="SUPFAM" id="SSF51338">
    <property type="entry name" value="Composite domain of metallo-dependent hydrolases"/>
    <property type="match status" value="1"/>
</dbReference>
<dbReference type="NCBIfam" id="TIGR00221">
    <property type="entry name" value="nagA"/>
    <property type="match status" value="1"/>
</dbReference>